<feature type="compositionally biased region" description="Pro residues" evidence="1">
    <location>
        <begin position="33"/>
        <end position="47"/>
    </location>
</feature>
<evidence type="ECO:0000256" key="1">
    <source>
        <dbReference type="SAM" id="MobiDB-lite"/>
    </source>
</evidence>
<comment type="caution">
    <text evidence="3">The sequence shown here is derived from an EMBL/GenBank/DDBJ whole genome shotgun (WGS) entry which is preliminary data.</text>
</comment>
<name>A0AAN6U3G9_9PEZI</name>
<proteinExistence type="predicted"/>
<dbReference type="GeneID" id="87823715"/>
<organism evidence="3 4">
    <name type="scientific">Parathielavia appendiculata</name>
    <dbReference type="NCBI Taxonomy" id="2587402"/>
    <lineage>
        <taxon>Eukaryota</taxon>
        <taxon>Fungi</taxon>
        <taxon>Dikarya</taxon>
        <taxon>Ascomycota</taxon>
        <taxon>Pezizomycotina</taxon>
        <taxon>Sordariomycetes</taxon>
        <taxon>Sordariomycetidae</taxon>
        <taxon>Sordariales</taxon>
        <taxon>Chaetomiaceae</taxon>
        <taxon>Parathielavia</taxon>
    </lineage>
</organism>
<evidence type="ECO:0000313" key="3">
    <source>
        <dbReference type="EMBL" id="KAK4125126.1"/>
    </source>
</evidence>
<keyword evidence="2" id="KW-0472">Membrane</keyword>
<gene>
    <name evidence="3" type="ORF">N657DRAFT_355166</name>
</gene>
<accession>A0AAN6U3G9</accession>
<evidence type="ECO:0000313" key="4">
    <source>
        <dbReference type="Proteomes" id="UP001302602"/>
    </source>
</evidence>
<reference evidence="3" key="2">
    <citation type="submission" date="2023-05" db="EMBL/GenBank/DDBJ databases">
        <authorList>
            <consortium name="Lawrence Berkeley National Laboratory"/>
            <person name="Steindorff A."/>
            <person name="Hensen N."/>
            <person name="Bonometti L."/>
            <person name="Westerberg I."/>
            <person name="Brannstrom I.O."/>
            <person name="Guillou S."/>
            <person name="Cros-Aarteil S."/>
            <person name="Calhoun S."/>
            <person name="Haridas S."/>
            <person name="Kuo A."/>
            <person name="Mondo S."/>
            <person name="Pangilinan J."/>
            <person name="Riley R."/>
            <person name="Labutti K."/>
            <person name="Andreopoulos B."/>
            <person name="Lipzen A."/>
            <person name="Chen C."/>
            <person name="Yanf M."/>
            <person name="Daum C."/>
            <person name="Ng V."/>
            <person name="Clum A."/>
            <person name="Ohm R."/>
            <person name="Martin F."/>
            <person name="Silar P."/>
            <person name="Natvig D."/>
            <person name="Lalanne C."/>
            <person name="Gautier V."/>
            <person name="Ament-Velasquez S.L."/>
            <person name="Kruys A."/>
            <person name="Hutchinson M.I."/>
            <person name="Powell A.J."/>
            <person name="Barry K."/>
            <person name="Miller A.N."/>
            <person name="Grigoriev I.V."/>
            <person name="Debuchy R."/>
            <person name="Gladieux P."/>
            <person name="Thoren M.H."/>
            <person name="Johannesson H."/>
        </authorList>
    </citation>
    <scope>NUCLEOTIDE SEQUENCE</scope>
    <source>
        <strain evidence="3">CBS 731.68</strain>
    </source>
</reference>
<evidence type="ECO:0000256" key="2">
    <source>
        <dbReference type="SAM" id="Phobius"/>
    </source>
</evidence>
<keyword evidence="4" id="KW-1185">Reference proteome</keyword>
<dbReference type="AlphaFoldDB" id="A0AAN6U3G9"/>
<keyword evidence="2" id="KW-0812">Transmembrane</keyword>
<feature type="compositionally biased region" description="Low complexity" evidence="1">
    <location>
        <begin position="20"/>
        <end position="29"/>
    </location>
</feature>
<protein>
    <submittedName>
        <fullName evidence="3">Uncharacterized protein</fullName>
    </submittedName>
</protein>
<dbReference type="Proteomes" id="UP001302602">
    <property type="component" value="Unassembled WGS sequence"/>
</dbReference>
<sequence length="152" mass="16270">MRVKPPQIYRVAAKGRAPRTRAASTTPARKPTPRPSPSSSPRPPNPSAAPSVADIAALKAETAQKWRRIILTVAFASVTITGTIYGAGLKTQQEWKAEKQKVQEAGADEKIAILSQHKADLERQRGEIEGKLAELRARIKANVEPGGGSGTT</sequence>
<keyword evidence="2" id="KW-1133">Transmembrane helix</keyword>
<reference evidence="3" key="1">
    <citation type="journal article" date="2023" name="Mol. Phylogenet. Evol.">
        <title>Genome-scale phylogeny and comparative genomics of the fungal order Sordariales.</title>
        <authorList>
            <person name="Hensen N."/>
            <person name="Bonometti L."/>
            <person name="Westerberg I."/>
            <person name="Brannstrom I.O."/>
            <person name="Guillou S."/>
            <person name="Cros-Aarteil S."/>
            <person name="Calhoun S."/>
            <person name="Haridas S."/>
            <person name="Kuo A."/>
            <person name="Mondo S."/>
            <person name="Pangilinan J."/>
            <person name="Riley R."/>
            <person name="LaButti K."/>
            <person name="Andreopoulos B."/>
            <person name="Lipzen A."/>
            <person name="Chen C."/>
            <person name="Yan M."/>
            <person name="Daum C."/>
            <person name="Ng V."/>
            <person name="Clum A."/>
            <person name="Steindorff A."/>
            <person name="Ohm R.A."/>
            <person name="Martin F."/>
            <person name="Silar P."/>
            <person name="Natvig D.O."/>
            <person name="Lalanne C."/>
            <person name="Gautier V."/>
            <person name="Ament-Velasquez S.L."/>
            <person name="Kruys A."/>
            <person name="Hutchinson M.I."/>
            <person name="Powell A.J."/>
            <person name="Barry K."/>
            <person name="Miller A.N."/>
            <person name="Grigoriev I.V."/>
            <person name="Debuchy R."/>
            <person name="Gladieux P."/>
            <person name="Hiltunen Thoren M."/>
            <person name="Johannesson H."/>
        </authorList>
    </citation>
    <scope>NUCLEOTIDE SEQUENCE</scope>
    <source>
        <strain evidence="3">CBS 731.68</strain>
    </source>
</reference>
<dbReference type="EMBL" id="MU853226">
    <property type="protein sequence ID" value="KAK4125126.1"/>
    <property type="molecule type" value="Genomic_DNA"/>
</dbReference>
<feature type="region of interest" description="Disordered" evidence="1">
    <location>
        <begin position="1"/>
        <end position="53"/>
    </location>
</feature>
<feature type="transmembrane region" description="Helical" evidence="2">
    <location>
        <begin position="69"/>
        <end position="88"/>
    </location>
</feature>
<dbReference type="RefSeq" id="XP_062648897.1">
    <property type="nucleotide sequence ID" value="XM_062786945.1"/>
</dbReference>